<feature type="region of interest" description="Disordered" evidence="2">
    <location>
        <begin position="1"/>
        <end position="60"/>
    </location>
</feature>
<feature type="compositionally biased region" description="Polar residues" evidence="2">
    <location>
        <begin position="919"/>
        <end position="930"/>
    </location>
</feature>
<dbReference type="EMBL" id="JAVRJZ010000015">
    <property type="protein sequence ID" value="KAK2713148.1"/>
    <property type="molecule type" value="Genomic_DNA"/>
</dbReference>
<reference evidence="3" key="1">
    <citation type="submission" date="2023-07" db="EMBL/GenBank/DDBJ databases">
        <title>Chromosome-level genome assembly of Artemia franciscana.</title>
        <authorList>
            <person name="Jo E."/>
        </authorList>
    </citation>
    <scope>NUCLEOTIDE SEQUENCE</scope>
    <source>
        <tissue evidence="3">Whole body</tissue>
    </source>
</reference>
<evidence type="ECO:0000256" key="1">
    <source>
        <dbReference type="SAM" id="Coils"/>
    </source>
</evidence>
<keyword evidence="4" id="KW-1185">Reference proteome</keyword>
<comment type="caution">
    <text evidence="3">The sequence shown here is derived from an EMBL/GenBank/DDBJ whole genome shotgun (WGS) entry which is preliminary data.</text>
</comment>
<gene>
    <name evidence="3" type="ORF">QYM36_011739</name>
</gene>
<evidence type="ECO:0000313" key="4">
    <source>
        <dbReference type="Proteomes" id="UP001187531"/>
    </source>
</evidence>
<keyword evidence="1" id="KW-0175">Coiled coil</keyword>
<proteinExistence type="predicted"/>
<protein>
    <submittedName>
        <fullName evidence="3">Uncharacterized protein</fullName>
    </submittedName>
</protein>
<dbReference type="AlphaFoldDB" id="A0AA88HQ67"/>
<feature type="region of interest" description="Disordered" evidence="2">
    <location>
        <begin position="894"/>
        <end position="949"/>
    </location>
</feature>
<feature type="compositionally biased region" description="Polar residues" evidence="2">
    <location>
        <begin position="17"/>
        <end position="26"/>
    </location>
</feature>
<accession>A0AA88HQ67</accession>
<name>A0AA88HQ67_ARTSF</name>
<dbReference type="Proteomes" id="UP001187531">
    <property type="component" value="Unassembled WGS sequence"/>
</dbReference>
<evidence type="ECO:0000256" key="2">
    <source>
        <dbReference type="SAM" id="MobiDB-lite"/>
    </source>
</evidence>
<feature type="coiled-coil region" evidence="1">
    <location>
        <begin position="167"/>
        <end position="201"/>
    </location>
</feature>
<sequence>MDQYSPFQGFRFMQSERPGSSQQRATASHREIPINPDQLVPPPPPSLSATGRQKAPYRADTDDFYRNRSKEMVVPVQRNSYQREEGLYQREERINIGQREERINEDRIMQEIFLLKKEMSRVSVELLAVKQQNESQEVVNSLRKDVSTLQGEMQMLIAGMSEISGKEDRFERTLEKYSEKHDQLKNEIRFLDKEFKSLKENQKGLGKDFKALWVDTKSMTAVHGDLIGLEKKFESHKAMEARMVSKFETMSKLKADLDLASRDIYSLRESLNKKFEAFHELEKRMTKLSAVDHRIKRSTSPESFSLRLKKVEEAFSKKIARIESYFDESNRRREKTLINDSNNFSKESMGAQEELPERTDDVPTERIVKLLDRKANEPVAAKPETVVKIVNNKANETTSKEPEKAVKMVKNNGNLPAGGDTGNIVKTVKRKANELAVEEVEKKRQKKQDQGQIQVEHNLAAVTNNKPCSWTSLDKPYQLTRVFKYKLLSDTKMQIFGKIGLCRKTLILPVGKVYYKKWLSFPMETIGDIHCMLHSCKKGDEVIETVLFGWIDKKPQMVSSNSIVYAKTSFHSLGFELVNDKIAKVNFIIDKQPVWLELKVEMLSIGMKACSNLSSIPTLAFKRVKYVLDLDEHHKPHIIKATLGEQVFKEQSLCPVVSEIENSQSGLELERTSNSLATEVTDNLNPNEMIVLDAIYESETSQKDDSTSIEDEVNLKDNLPVAPESISPIKDSVLKNAKQTEAREQEPFKAGNLKTSIKWRPKSLDKSGDVFHSYVGAPQKYEDPADMEYVPHEKAAVESHLPTPSTDEMSPKLMSQSAITSGDIEIIDENIPLKNPSSLKSFLDQEGSGITIIPNTNITSDDIEIINENTPLKNLLSTENSPDHEPSKISIIQEDSASEKSLSDSAQESCGDKVLHPTLSETTEKQSFNSGLGKKEDSHSDETSVKATD</sequence>
<organism evidence="3 4">
    <name type="scientific">Artemia franciscana</name>
    <name type="common">Brine shrimp</name>
    <name type="synonym">Artemia sanfranciscana</name>
    <dbReference type="NCBI Taxonomy" id="6661"/>
    <lineage>
        <taxon>Eukaryota</taxon>
        <taxon>Metazoa</taxon>
        <taxon>Ecdysozoa</taxon>
        <taxon>Arthropoda</taxon>
        <taxon>Crustacea</taxon>
        <taxon>Branchiopoda</taxon>
        <taxon>Anostraca</taxon>
        <taxon>Artemiidae</taxon>
        <taxon>Artemia</taxon>
    </lineage>
</organism>
<evidence type="ECO:0000313" key="3">
    <source>
        <dbReference type="EMBL" id="KAK2713148.1"/>
    </source>
</evidence>
<feature type="compositionally biased region" description="Basic and acidic residues" evidence="2">
    <location>
        <begin position="933"/>
        <end position="949"/>
    </location>
</feature>